<protein>
    <submittedName>
        <fullName evidence="2">Uncharacterized protein</fullName>
    </submittedName>
</protein>
<comment type="caution">
    <text evidence="2">The sequence shown here is derived from an EMBL/GenBank/DDBJ whole genome shotgun (WGS) entry which is preliminary data.</text>
</comment>
<gene>
    <name evidence="2" type="ORF">COW88_02830</name>
</gene>
<name>A0A2H0CTT0_9BACT</name>
<evidence type="ECO:0000313" key="2">
    <source>
        <dbReference type="EMBL" id="PIP73161.1"/>
    </source>
</evidence>
<feature type="transmembrane region" description="Helical" evidence="1">
    <location>
        <begin position="13"/>
        <end position="32"/>
    </location>
</feature>
<accession>A0A2H0CTT0</accession>
<organism evidence="2 3">
    <name type="scientific">Candidatus Lloydbacteria bacterium CG22_combo_CG10-13_8_21_14_all_47_15</name>
    <dbReference type="NCBI Taxonomy" id="1974635"/>
    <lineage>
        <taxon>Bacteria</taxon>
        <taxon>Candidatus Lloydiibacteriota</taxon>
    </lineage>
</organism>
<keyword evidence="1" id="KW-0812">Transmembrane</keyword>
<dbReference type="EMBL" id="PCTL01000028">
    <property type="protein sequence ID" value="PIP73161.1"/>
    <property type="molecule type" value="Genomic_DNA"/>
</dbReference>
<keyword evidence="1" id="KW-0472">Membrane</keyword>
<proteinExistence type="predicted"/>
<evidence type="ECO:0000313" key="3">
    <source>
        <dbReference type="Proteomes" id="UP000230638"/>
    </source>
</evidence>
<dbReference type="Proteomes" id="UP000230638">
    <property type="component" value="Unassembled WGS sequence"/>
</dbReference>
<reference evidence="2 3" key="1">
    <citation type="submission" date="2017-09" db="EMBL/GenBank/DDBJ databases">
        <title>Depth-based differentiation of microbial function through sediment-hosted aquifers and enrichment of novel symbionts in the deep terrestrial subsurface.</title>
        <authorList>
            <person name="Probst A.J."/>
            <person name="Ladd B."/>
            <person name="Jarett J.K."/>
            <person name="Geller-Mcgrath D.E."/>
            <person name="Sieber C.M."/>
            <person name="Emerson J.B."/>
            <person name="Anantharaman K."/>
            <person name="Thomas B.C."/>
            <person name="Malmstrom R."/>
            <person name="Stieglmeier M."/>
            <person name="Klingl A."/>
            <person name="Woyke T."/>
            <person name="Ryan C.M."/>
            <person name="Banfield J.F."/>
        </authorList>
    </citation>
    <scope>NUCLEOTIDE SEQUENCE [LARGE SCALE GENOMIC DNA]</scope>
    <source>
        <strain evidence="2">CG22_combo_CG10-13_8_21_14_all_47_15</strain>
    </source>
</reference>
<sequence length="137" mass="15762">MHSKGYAPNLLPFWVRISIVAICILGALWLVLPDVPEDTVKDTLRPGLYVAPKHVETRTITIYPDRWSVWIDIPPGVWWKFESIQKESLIMRRFDGKIITIAKNEIKWLGDNIPASSFQLKSGTKESQEVVITFEKK</sequence>
<dbReference type="AlphaFoldDB" id="A0A2H0CTT0"/>
<keyword evidence="1" id="KW-1133">Transmembrane helix</keyword>
<evidence type="ECO:0000256" key="1">
    <source>
        <dbReference type="SAM" id="Phobius"/>
    </source>
</evidence>